<dbReference type="Proteomes" id="UP000510621">
    <property type="component" value="Chromosome"/>
</dbReference>
<reference evidence="1" key="1">
    <citation type="submission" date="2020-06" db="EMBL/GenBank/DDBJ databases">
        <title>Analysis procedures for assessing recovery of high quality, complete, closed genomes from Nanopore long read metagenome sequencing.</title>
        <authorList>
            <person name="Bessarab I."/>
            <person name="Arumugam K."/>
            <person name="Haryono M."/>
            <person name="Liu X."/>
            <person name="Roy S."/>
            <person name="Zuniga-Montanez R.E."/>
            <person name="Qiu G."/>
            <person name="Drautz-Moses D.I."/>
            <person name="Law Y.Y."/>
            <person name="Wuertz S."/>
            <person name="Lauro F.M."/>
            <person name="Huson D.H."/>
            <person name="Williams R.B."/>
        </authorList>
    </citation>
    <scope>NUCLEOTIDE SEQUENCE [LARGE SCALE GENOMIC DNA]</scope>
    <source>
        <strain evidence="1">SSD2</strain>
    </source>
</reference>
<dbReference type="AlphaFoldDB" id="A0A7L6AWA8"/>
<protein>
    <submittedName>
        <fullName evidence="1">Uncharacterized protein</fullName>
    </submittedName>
</protein>
<dbReference type="KEGG" id="this:HZT40_19530"/>
<name>A0A7L6AWA8_9GAMM</name>
<accession>A0A7L6AWA8</accession>
<evidence type="ECO:0000313" key="1">
    <source>
        <dbReference type="EMBL" id="QLQ33429.1"/>
    </source>
</evidence>
<gene>
    <name evidence="1" type="ORF">HZT40_19530</name>
</gene>
<keyword evidence="2" id="KW-1185">Reference proteome</keyword>
<dbReference type="EMBL" id="CP059265">
    <property type="protein sequence ID" value="QLQ33429.1"/>
    <property type="molecule type" value="Genomic_DNA"/>
</dbReference>
<proteinExistence type="predicted"/>
<organism evidence="1 2">
    <name type="scientific">Candidatus Thiothrix singaporensis</name>
    <dbReference type="NCBI Taxonomy" id="2799669"/>
    <lineage>
        <taxon>Bacteria</taxon>
        <taxon>Pseudomonadati</taxon>
        <taxon>Pseudomonadota</taxon>
        <taxon>Gammaproteobacteria</taxon>
        <taxon>Thiotrichales</taxon>
        <taxon>Thiotrichaceae</taxon>
        <taxon>Thiothrix</taxon>
    </lineage>
</organism>
<evidence type="ECO:0000313" key="2">
    <source>
        <dbReference type="Proteomes" id="UP000510621"/>
    </source>
</evidence>
<sequence>MKQRELCVVCYSYQEKSQSWWGRTILPAGYKLTGNATLDENYIAICESHWAGKNVFLLLKQADQFGIPAFISVDTFDYVSLLSHGEAIVIFGVEEPVLQMLFLMDDPLFLEILGRESQRYGHACQESGQSFVSHWDMVNGSDWRKPKTYKTDLSVFGKDSPVNQGDGLWGLDPEPCFYPADVYTPEERSELNDG</sequence>